<protein>
    <submittedName>
        <fullName evidence="8">LapA family protein</fullName>
    </submittedName>
</protein>
<feature type="transmembrane region" description="Helical" evidence="6">
    <location>
        <begin position="52"/>
        <end position="71"/>
    </location>
</feature>
<keyword evidence="4 6" id="KW-0472">Membrane</keyword>
<comment type="caution">
    <text evidence="8">The sequence shown here is derived from an EMBL/GenBank/DDBJ whole genome shotgun (WGS) entry which is preliminary data.</text>
</comment>
<evidence type="ECO:0000256" key="1">
    <source>
        <dbReference type="ARBA" id="ARBA00022475"/>
    </source>
</evidence>
<keyword evidence="2 6" id="KW-0812">Transmembrane</keyword>
<keyword evidence="5" id="KW-0175">Coiled coil</keyword>
<evidence type="ECO:0000256" key="3">
    <source>
        <dbReference type="ARBA" id="ARBA00022989"/>
    </source>
</evidence>
<keyword evidence="1" id="KW-1003">Cell membrane</keyword>
<evidence type="ECO:0000313" key="8">
    <source>
        <dbReference type="EMBL" id="HJA09253.1"/>
    </source>
</evidence>
<dbReference type="Pfam" id="PF06305">
    <property type="entry name" value="LapA_dom"/>
    <property type="match status" value="1"/>
</dbReference>
<proteinExistence type="predicted"/>
<sequence>MRYIKVFLLVLVFFVVMMFFVQNQASFSDPVTLRLDVLFLPSMESMPIPLYAIMLACFAVGAVLVLLMLIWDRIVVMGRLSAAHRKITALEKKLAVATDAQVRLEKERTEVETKLQQQLEDAEQRVNTALRAAGGQRVGFDSGE</sequence>
<evidence type="ECO:0000256" key="2">
    <source>
        <dbReference type="ARBA" id="ARBA00022692"/>
    </source>
</evidence>
<keyword evidence="3 6" id="KW-1133">Transmembrane helix</keyword>
<gene>
    <name evidence="8" type="ORF">H9962_08715</name>
</gene>
<evidence type="ECO:0000313" key="9">
    <source>
        <dbReference type="Proteomes" id="UP000824225"/>
    </source>
</evidence>
<dbReference type="InterPro" id="IPR010445">
    <property type="entry name" value="LapA_dom"/>
</dbReference>
<dbReference type="Proteomes" id="UP000824225">
    <property type="component" value="Unassembled WGS sequence"/>
</dbReference>
<name>A0A9D2HDR5_9BACT</name>
<reference evidence="8" key="1">
    <citation type="journal article" date="2021" name="PeerJ">
        <title>Extensive microbial diversity within the chicken gut microbiome revealed by metagenomics and culture.</title>
        <authorList>
            <person name="Gilroy R."/>
            <person name="Ravi A."/>
            <person name="Getino M."/>
            <person name="Pursley I."/>
            <person name="Horton D.L."/>
            <person name="Alikhan N.F."/>
            <person name="Baker D."/>
            <person name="Gharbi K."/>
            <person name="Hall N."/>
            <person name="Watson M."/>
            <person name="Adriaenssens E.M."/>
            <person name="Foster-Nyarko E."/>
            <person name="Jarju S."/>
            <person name="Secka A."/>
            <person name="Antonio M."/>
            <person name="Oren A."/>
            <person name="Chaudhuri R.R."/>
            <person name="La Ragione R."/>
            <person name="Hildebrand F."/>
            <person name="Pallen M.J."/>
        </authorList>
    </citation>
    <scope>NUCLEOTIDE SEQUENCE</scope>
    <source>
        <strain evidence="8">CHK186-16707</strain>
    </source>
</reference>
<evidence type="ECO:0000259" key="7">
    <source>
        <dbReference type="Pfam" id="PF06305"/>
    </source>
</evidence>
<organism evidence="8 9">
    <name type="scientific">Candidatus Mailhella merdigallinarum</name>
    <dbReference type="NCBI Taxonomy" id="2838658"/>
    <lineage>
        <taxon>Bacteria</taxon>
        <taxon>Pseudomonadati</taxon>
        <taxon>Thermodesulfobacteriota</taxon>
        <taxon>Desulfovibrionia</taxon>
        <taxon>Desulfovibrionales</taxon>
        <taxon>Desulfovibrionaceae</taxon>
        <taxon>Mailhella</taxon>
    </lineage>
</organism>
<evidence type="ECO:0000256" key="4">
    <source>
        <dbReference type="ARBA" id="ARBA00023136"/>
    </source>
</evidence>
<feature type="domain" description="Lipopolysaccharide assembly protein A" evidence="7">
    <location>
        <begin position="43"/>
        <end position="94"/>
    </location>
</feature>
<evidence type="ECO:0000256" key="6">
    <source>
        <dbReference type="SAM" id="Phobius"/>
    </source>
</evidence>
<evidence type="ECO:0000256" key="5">
    <source>
        <dbReference type="SAM" id="Coils"/>
    </source>
</evidence>
<accession>A0A9D2HDR5</accession>
<reference evidence="8" key="2">
    <citation type="submission" date="2021-04" db="EMBL/GenBank/DDBJ databases">
        <authorList>
            <person name="Gilroy R."/>
        </authorList>
    </citation>
    <scope>NUCLEOTIDE SEQUENCE</scope>
    <source>
        <strain evidence="8">CHK186-16707</strain>
    </source>
</reference>
<dbReference type="AlphaFoldDB" id="A0A9D2HDR5"/>
<feature type="coiled-coil region" evidence="5">
    <location>
        <begin position="87"/>
        <end position="132"/>
    </location>
</feature>
<dbReference type="EMBL" id="DXAN01000028">
    <property type="protein sequence ID" value="HJA09253.1"/>
    <property type="molecule type" value="Genomic_DNA"/>
</dbReference>
<dbReference type="GO" id="GO:0005886">
    <property type="term" value="C:plasma membrane"/>
    <property type="evidence" value="ECO:0007669"/>
    <property type="project" value="InterPro"/>
</dbReference>